<accession>A0AAN6JNB2</accession>
<name>A0AAN6JNB2_9BASI</name>
<keyword evidence="9" id="KW-1185">Reference proteome</keyword>
<feature type="compositionally biased region" description="Basic and acidic residues" evidence="6">
    <location>
        <begin position="667"/>
        <end position="690"/>
    </location>
</feature>
<dbReference type="PANTHER" id="PTHR12087:SF0">
    <property type="entry name" value="ORIGIN RECOGNITION COMPLEX SUBUNIT 4"/>
    <property type="match status" value="1"/>
</dbReference>
<evidence type="ECO:0000313" key="9">
    <source>
        <dbReference type="Proteomes" id="UP001176521"/>
    </source>
</evidence>
<keyword evidence="5" id="KW-0539">Nucleus</keyword>
<dbReference type="AlphaFoldDB" id="A0AAN6JNB2"/>
<comment type="caution">
    <text evidence="8">The sequence shown here is derived from an EMBL/GenBank/DDBJ whole genome shotgun (WGS) entry which is preliminary data.</text>
</comment>
<dbReference type="Proteomes" id="UP001176521">
    <property type="component" value="Unassembled WGS sequence"/>
</dbReference>
<feature type="region of interest" description="Disordered" evidence="6">
    <location>
        <begin position="455"/>
        <end position="494"/>
    </location>
</feature>
<sequence>MALSTRSTKRKTRADEGASSSSPRGKAVASPCPSKRPRRSLKNEGEDADKDEQERDNDADAEAEADAQADEQEQETTADGNGAEGGGKAGVADPGIALETAERWLQRQKAACANVLAGGRPVLAMRAPELDAHRHRVVGRQSEYHFIRKTVAETLVHSASNSMAIVGATGTGKHTLLEAALDSVTEELLCDPGVVLSGLKGGKQQKRPFYHVRLDGVLQPTDRLCLRALARQLVEQGAFLESAVSSVIEDSAPAAGGGNADEEEDEEEALDDKQVERQRLDPIDLTLHEDEDDDEEEEEEDETDSGSESGDSDNVLGPGGQEAKARQRKKRKEKKDKSPAVLEQERQQINRTLLSSITNATNLIISLLSTPVGDEHSGPILSKPLVITLSHFEQVVNRDPQALLYCLFDAVQSSSYAPGLLVVGITTRIDVDHALEKRVKSRFSHRIAQIYTLPNIPDDVKRPPPPKKKTPKKGLTSTGAAEKKGKEEEEEGEAQATVLDVVRHALLTRIPVKRGDGAEERAKWTELWTAEVENLLVDKDFRAALRSMWISANSVKVLYRVLRPVIASLDASKTPILSSRAIRQSFAAQRMNAMEAVIRSLNANELTVLITARHIMDQGRNNFNFEMCWDEVRRWLSARGDEVHATSGSGGREKELELQAAAVQRRNAAEEAARERGRKRAEAAAEGRTLDDEEEEEDLPLGYAEGEDVQTTAAAQASGSSKYALRNRGVNQVSQPGGSRAERVKSKNAFKSLLELELFIPDAALNSLNMTSLAGGLGGLSVSRKGSLLRDELVPVRCQVEKGDIIKIVERMVTSGEGGVGVDRQLLKWAKSSG</sequence>
<dbReference type="EMBL" id="JAPDMQ010000016">
    <property type="protein sequence ID" value="KAK0540251.1"/>
    <property type="molecule type" value="Genomic_DNA"/>
</dbReference>
<dbReference type="InterPro" id="IPR016527">
    <property type="entry name" value="ORC4"/>
</dbReference>
<protein>
    <submittedName>
        <fullName evidence="8">Origin recognition complex subunit 4</fullName>
    </submittedName>
</protein>
<evidence type="ECO:0000256" key="4">
    <source>
        <dbReference type="ARBA" id="ARBA00023125"/>
    </source>
</evidence>
<feature type="region of interest" description="Disordered" evidence="6">
    <location>
        <begin position="666"/>
        <end position="697"/>
    </location>
</feature>
<feature type="compositionally biased region" description="Acidic residues" evidence="6">
    <location>
        <begin position="289"/>
        <end position="305"/>
    </location>
</feature>
<evidence type="ECO:0000313" key="8">
    <source>
        <dbReference type="EMBL" id="KAK0540251.1"/>
    </source>
</evidence>
<feature type="compositionally biased region" description="Basic and acidic residues" evidence="6">
    <location>
        <begin position="335"/>
        <end position="344"/>
    </location>
</feature>
<dbReference type="InterPro" id="IPR032705">
    <property type="entry name" value="ORC4_C"/>
</dbReference>
<organism evidence="8 9">
    <name type="scientific">Tilletia horrida</name>
    <dbReference type="NCBI Taxonomy" id="155126"/>
    <lineage>
        <taxon>Eukaryota</taxon>
        <taxon>Fungi</taxon>
        <taxon>Dikarya</taxon>
        <taxon>Basidiomycota</taxon>
        <taxon>Ustilaginomycotina</taxon>
        <taxon>Exobasidiomycetes</taxon>
        <taxon>Tilletiales</taxon>
        <taxon>Tilletiaceae</taxon>
        <taxon>Tilletia</taxon>
    </lineage>
</organism>
<feature type="compositionally biased region" description="Acidic residues" evidence="6">
    <location>
        <begin position="59"/>
        <end position="76"/>
    </location>
</feature>
<dbReference type="InterPro" id="IPR027417">
    <property type="entry name" value="P-loop_NTPase"/>
</dbReference>
<dbReference type="GO" id="GO:0005664">
    <property type="term" value="C:nuclear origin of replication recognition complex"/>
    <property type="evidence" value="ECO:0007669"/>
    <property type="project" value="TreeGrafter"/>
</dbReference>
<proteinExistence type="inferred from homology"/>
<dbReference type="Gene3D" id="3.40.50.300">
    <property type="entry name" value="P-loop containing nucleotide triphosphate hydrolases"/>
    <property type="match status" value="2"/>
</dbReference>
<comment type="similarity">
    <text evidence="2">Belongs to the ORC4 family.</text>
</comment>
<dbReference type="SUPFAM" id="SSF52540">
    <property type="entry name" value="P-loop containing nucleoside triphosphate hydrolases"/>
    <property type="match status" value="1"/>
</dbReference>
<feature type="region of interest" description="Disordered" evidence="6">
    <location>
        <begin position="1"/>
        <end position="92"/>
    </location>
</feature>
<evidence type="ECO:0000256" key="3">
    <source>
        <dbReference type="ARBA" id="ARBA00022705"/>
    </source>
</evidence>
<reference evidence="8" key="1">
    <citation type="journal article" date="2023" name="PhytoFront">
        <title>Draft Genome Resources of Seven Strains of Tilletia horrida, Causal Agent of Kernel Smut of Rice.</title>
        <authorList>
            <person name="Khanal S."/>
            <person name="Antony Babu S."/>
            <person name="Zhou X.G."/>
        </authorList>
    </citation>
    <scope>NUCLEOTIDE SEQUENCE</scope>
    <source>
        <strain evidence="8">TX3</strain>
    </source>
</reference>
<dbReference type="Pfam" id="PF14629">
    <property type="entry name" value="ORC4_C"/>
    <property type="match status" value="1"/>
</dbReference>
<feature type="compositionally biased region" description="Acidic residues" evidence="6">
    <location>
        <begin position="260"/>
        <end position="270"/>
    </location>
</feature>
<keyword evidence="3" id="KW-0235">DNA replication</keyword>
<comment type="subcellular location">
    <subcellularLocation>
        <location evidence="1">Nucleus</location>
    </subcellularLocation>
</comment>
<dbReference type="PANTHER" id="PTHR12087">
    <property type="entry name" value="ORIGIN RECOGNITION COMPLEX SUBUNIT 4"/>
    <property type="match status" value="1"/>
</dbReference>
<feature type="region of interest" description="Disordered" evidence="6">
    <location>
        <begin position="714"/>
        <end position="742"/>
    </location>
</feature>
<evidence type="ECO:0000259" key="7">
    <source>
        <dbReference type="Pfam" id="PF14629"/>
    </source>
</evidence>
<dbReference type="GO" id="GO:0006270">
    <property type="term" value="P:DNA replication initiation"/>
    <property type="evidence" value="ECO:0007669"/>
    <property type="project" value="TreeGrafter"/>
</dbReference>
<evidence type="ECO:0000256" key="1">
    <source>
        <dbReference type="ARBA" id="ARBA00004123"/>
    </source>
</evidence>
<evidence type="ECO:0000256" key="6">
    <source>
        <dbReference type="SAM" id="MobiDB-lite"/>
    </source>
</evidence>
<feature type="compositionally biased region" description="Basic and acidic residues" evidence="6">
    <location>
        <begin position="271"/>
        <end position="288"/>
    </location>
</feature>
<feature type="region of interest" description="Disordered" evidence="6">
    <location>
        <begin position="250"/>
        <end position="344"/>
    </location>
</feature>
<evidence type="ECO:0000256" key="5">
    <source>
        <dbReference type="ARBA" id="ARBA00023242"/>
    </source>
</evidence>
<dbReference type="GO" id="GO:0003688">
    <property type="term" value="F:DNA replication origin binding"/>
    <property type="evidence" value="ECO:0007669"/>
    <property type="project" value="TreeGrafter"/>
</dbReference>
<evidence type="ECO:0000256" key="2">
    <source>
        <dbReference type="ARBA" id="ARBA00005334"/>
    </source>
</evidence>
<gene>
    <name evidence="8" type="primary">ORC4</name>
    <name evidence="8" type="ORF">OC842_000546</name>
</gene>
<keyword evidence="4" id="KW-0238">DNA-binding</keyword>
<feature type="domain" description="Origin recognition complex subunit 4 C-terminal" evidence="7">
    <location>
        <begin position="513"/>
        <end position="639"/>
    </location>
</feature>